<name>A0A9D2N3Y3_9FIRM</name>
<dbReference type="GO" id="GO:0016887">
    <property type="term" value="F:ATP hydrolysis activity"/>
    <property type="evidence" value="ECO:0007669"/>
    <property type="project" value="InterPro"/>
</dbReference>
<reference evidence="3" key="2">
    <citation type="submission" date="2021-04" db="EMBL/GenBank/DDBJ databases">
        <authorList>
            <person name="Gilroy R."/>
        </authorList>
    </citation>
    <scope>NUCLEOTIDE SEQUENCE</scope>
    <source>
        <strain evidence="3">ChiSxjej6B18-287</strain>
    </source>
</reference>
<dbReference type="InterPro" id="IPR041628">
    <property type="entry name" value="ChlI/MoxR_AAA_lid"/>
</dbReference>
<accession>A0A9D2N3Y3</accession>
<dbReference type="InterPro" id="IPR011703">
    <property type="entry name" value="ATPase_AAA-3"/>
</dbReference>
<gene>
    <name evidence="3" type="ORF">H9935_02715</name>
</gene>
<reference evidence="3" key="1">
    <citation type="journal article" date="2021" name="PeerJ">
        <title>Extensive microbial diversity within the chicken gut microbiome revealed by metagenomics and culture.</title>
        <authorList>
            <person name="Gilroy R."/>
            <person name="Ravi A."/>
            <person name="Getino M."/>
            <person name="Pursley I."/>
            <person name="Horton D.L."/>
            <person name="Alikhan N.F."/>
            <person name="Baker D."/>
            <person name="Gharbi K."/>
            <person name="Hall N."/>
            <person name="Watson M."/>
            <person name="Adriaenssens E.M."/>
            <person name="Foster-Nyarko E."/>
            <person name="Jarju S."/>
            <person name="Secka A."/>
            <person name="Antonio M."/>
            <person name="Oren A."/>
            <person name="Chaudhuri R.R."/>
            <person name="La Ragione R."/>
            <person name="Hildebrand F."/>
            <person name="Pallen M.J."/>
        </authorList>
    </citation>
    <scope>NUCLEOTIDE SEQUENCE</scope>
    <source>
        <strain evidence="3">ChiSxjej6B18-287</strain>
    </source>
</reference>
<dbReference type="Pfam" id="PF07726">
    <property type="entry name" value="AAA_3"/>
    <property type="match status" value="1"/>
</dbReference>
<dbReference type="EMBL" id="DWWV01000033">
    <property type="protein sequence ID" value="HJC09709.1"/>
    <property type="molecule type" value="Genomic_DNA"/>
</dbReference>
<dbReference type="SUPFAM" id="SSF52540">
    <property type="entry name" value="P-loop containing nucleoside triphosphate hydrolases"/>
    <property type="match status" value="1"/>
</dbReference>
<dbReference type="InterPro" id="IPR050764">
    <property type="entry name" value="CbbQ/NirQ/NorQ/GpvN"/>
</dbReference>
<dbReference type="InterPro" id="IPR027417">
    <property type="entry name" value="P-loop_NTPase"/>
</dbReference>
<evidence type="ECO:0000313" key="4">
    <source>
        <dbReference type="Proteomes" id="UP000823893"/>
    </source>
</evidence>
<feature type="domain" description="ChlI/MoxR AAA lid" evidence="2">
    <location>
        <begin position="233"/>
        <end position="306"/>
    </location>
</feature>
<dbReference type="Proteomes" id="UP000823893">
    <property type="component" value="Unassembled WGS sequence"/>
</dbReference>
<evidence type="ECO:0000313" key="3">
    <source>
        <dbReference type="EMBL" id="HJC09709.1"/>
    </source>
</evidence>
<dbReference type="Gene3D" id="1.10.8.80">
    <property type="entry name" value="Magnesium chelatase subunit I, C-Terminal domain"/>
    <property type="match status" value="1"/>
</dbReference>
<feature type="domain" description="ATPase AAA-3" evidence="1">
    <location>
        <begin position="41"/>
        <end position="170"/>
    </location>
</feature>
<dbReference type="PANTHER" id="PTHR42759">
    <property type="entry name" value="MOXR FAMILY PROTEIN"/>
    <property type="match status" value="1"/>
</dbReference>
<evidence type="ECO:0000259" key="1">
    <source>
        <dbReference type="Pfam" id="PF07726"/>
    </source>
</evidence>
<dbReference type="Gene3D" id="3.40.50.300">
    <property type="entry name" value="P-loop containing nucleotide triphosphate hydrolases"/>
    <property type="match status" value="1"/>
</dbReference>
<organism evidence="3 4">
    <name type="scientific">Candidatus Blautia merdigallinarum</name>
    <dbReference type="NCBI Taxonomy" id="2838495"/>
    <lineage>
        <taxon>Bacteria</taxon>
        <taxon>Bacillati</taxon>
        <taxon>Bacillota</taxon>
        <taxon>Clostridia</taxon>
        <taxon>Lachnospirales</taxon>
        <taxon>Lachnospiraceae</taxon>
        <taxon>Blautia</taxon>
    </lineage>
</organism>
<dbReference type="PANTHER" id="PTHR42759:SF5">
    <property type="entry name" value="METHANOL DEHYDROGENASE REGULATOR"/>
    <property type="match status" value="1"/>
</dbReference>
<dbReference type="AlphaFoldDB" id="A0A9D2N3Y3"/>
<dbReference type="PIRSF" id="PIRSF002849">
    <property type="entry name" value="AAA_ATPase_chaperone_MoxR_prd"/>
    <property type="match status" value="1"/>
</dbReference>
<dbReference type="Pfam" id="PF17863">
    <property type="entry name" value="AAA_lid_2"/>
    <property type="match status" value="1"/>
</dbReference>
<proteinExistence type="predicted"/>
<sequence length="318" mass="35075">MNGQESHSQQAHQVIREVQKAVFGKDECIRKVMMAILSSGHILLEDIPGVGKTTMALAFSKALNLKENRLTFTPDVLPADLTGFTMYRKETGKFYYQPGAVMCNLFLGDEINRTSPRTQSALLEVMEEGQVSVDGVTHPLPKPFIVIATQNPAGSAGTQLLPQSQLDRFTVCLTMGYPDIDEEIAILKGRIAQNTIEQVRSAADGPCLLQMQEEVRGVFIHDRIYRYIGSLVQATRSHPMIELGVSPRGSLALARMAQASAYLRGKTYVTPDDIREIFMDVCGHRILLNGKARISHLTPAAVLEEILKTVPGPSLRRS</sequence>
<comment type="caution">
    <text evidence="3">The sequence shown here is derived from an EMBL/GenBank/DDBJ whole genome shotgun (WGS) entry which is preliminary data.</text>
</comment>
<protein>
    <submittedName>
        <fullName evidence="3">MoxR family ATPase</fullName>
    </submittedName>
</protein>
<evidence type="ECO:0000259" key="2">
    <source>
        <dbReference type="Pfam" id="PF17863"/>
    </source>
</evidence>
<dbReference type="GO" id="GO:0005524">
    <property type="term" value="F:ATP binding"/>
    <property type="evidence" value="ECO:0007669"/>
    <property type="project" value="InterPro"/>
</dbReference>